<dbReference type="InterPro" id="IPR046342">
    <property type="entry name" value="CBS_dom_sf"/>
</dbReference>
<comment type="subcellular location">
    <subcellularLocation>
        <location evidence="1">Cell membrane</location>
        <topology evidence="1">Multi-pass membrane protein</topology>
    </subcellularLocation>
</comment>
<dbReference type="InterPro" id="IPR016483">
    <property type="entry name" value="UCP006404_Pept_M50_CBS"/>
</dbReference>
<evidence type="ECO:0000256" key="15">
    <source>
        <dbReference type="PIRSR" id="PIRSR006404-1"/>
    </source>
</evidence>
<dbReference type="RefSeq" id="WP_144971515.1">
    <property type="nucleotide sequence ID" value="NZ_CP036289.1"/>
</dbReference>
<feature type="transmembrane region" description="Helical" evidence="14">
    <location>
        <begin position="99"/>
        <end position="119"/>
    </location>
</feature>
<dbReference type="SMART" id="SM00116">
    <property type="entry name" value="CBS"/>
    <property type="match status" value="2"/>
</dbReference>
<comment type="caution">
    <text evidence="14">Lacks conserved residue(s) required for the propagation of feature annotation.</text>
</comment>
<keyword evidence="4 14" id="KW-0645">Protease</keyword>
<feature type="domain" description="CBS" evidence="18">
    <location>
        <begin position="239"/>
        <end position="295"/>
    </location>
</feature>
<keyword evidence="10 14" id="KW-1133">Transmembrane helix</keyword>
<evidence type="ECO:0000313" key="20">
    <source>
        <dbReference type="Proteomes" id="UP000318626"/>
    </source>
</evidence>
<protein>
    <recommendedName>
        <fullName evidence="14">Zinc metalloprotease</fullName>
    </recommendedName>
</protein>
<evidence type="ECO:0000256" key="8">
    <source>
        <dbReference type="ARBA" id="ARBA00022801"/>
    </source>
</evidence>
<dbReference type="OrthoDB" id="9800627at2"/>
<evidence type="ECO:0000256" key="4">
    <source>
        <dbReference type="ARBA" id="ARBA00022670"/>
    </source>
</evidence>
<feature type="active site" evidence="15">
    <location>
        <position position="60"/>
    </location>
</feature>
<evidence type="ECO:0000256" key="10">
    <source>
        <dbReference type="ARBA" id="ARBA00022989"/>
    </source>
</evidence>
<keyword evidence="9 14" id="KW-0862">Zinc</keyword>
<evidence type="ECO:0000256" key="3">
    <source>
        <dbReference type="ARBA" id="ARBA00022475"/>
    </source>
</evidence>
<dbReference type="CDD" id="cd06164">
    <property type="entry name" value="S2P-M50_SpoIVFB_CBS"/>
    <property type="match status" value="1"/>
</dbReference>
<keyword evidence="12 17" id="KW-0129">CBS domain</keyword>
<keyword evidence="11 14" id="KW-0482">Metalloprotease</keyword>
<sequence length="361" mass="39828">MKWSLKVAQIAGIGIYIHWTFFLLLGWIALIHLNDPTGPLGVAESVGFVLAIFGCIVLHELGHALTAQRFRIKTRDITLLPIGGVARLEHMPKEPRKELLVAVAGPAVNFVIAGVLYGVAMSRGSIAPLSAMWATDAPFLDRLMWINLVLGLFNLLPGFPMDGGRVLRALLGFRMSFEQATDIAAQVGQMTAIMFAMIGFFSNWFLLFIALFVYMGAQAEAQMVHVRSMIRGVPVRDAMLRQFTVLSGNDTLGHAVDHILAGSQQGFPVTEDGQLLGILPRNDLLKSVALHGRDKHVDEIMRQQCETIEDDEPLDKTLERMQQGDCAMFPVVNEGQLVGVITADNIGEWLMTRAKQRDANR</sequence>
<dbReference type="GO" id="GO:0046872">
    <property type="term" value="F:metal ion binding"/>
    <property type="evidence" value="ECO:0007669"/>
    <property type="project" value="UniProtKB-UniRule"/>
</dbReference>
<feature type="binding site" evidence="16">
    <location>
        <position position="162"/>
    </location>
    <ligand>
        <name>Zn(2+)</name>
        <dbReference type="ChEBI" id="CHEBI:29105"/>
        <note>catalytic</note>
    </ligand>
</feature>
<keyword evidence="8 14" id="KW-0378">Hydrolase</keyword>
<dbReference type="Pfam" id="PF02163">
    <property type="entry name" value="Peptidase_M50"/>
    <property type="match status" value="2"/>
</dbReference>
<reference evidence="20" key="1">
    <citation type="submission" date="2019-02" db="EMBL/GenBank/DDBJ databases">
        <title>Deep-cultivation of Planctomycetes and their phenomic and genomic characterization uncovers novel biology.</title>
        <authorList>
            <person name="Wiegand S."/>
            <person name="Jogler M."/>
            <person name="Boedeker C."/>
            <person name="Pinto D."/>
            <person name="Vollmers J."/>
            <person name="Rivas-Marin E."/>
            <person name="Kohn T."/>
            <person name="Peeters S.H."/>
            <person name="Heuer A."/>
            <person name="Rast P."/>
            <person name="Oberbeckmann S."/>
            <person name="Bunk B."/>
            <person name="Jeske O."/>
            <person name="Meyerdierks A."/>
            <person name="Storesund J.E."/>
            <person name="Kallscheuer N."/>
            <person name="Luecker S."/>
            <person name="Lage O.M."/>
            <person name="Pohl T."/>
            <person name="Merkel B.J."/>
            <person name="Hornburger P."/>
            <person name="Mueller R.-W."/>
            <person name="Bruemmer F."/>
            <person name="Labrenz M."/>
            <person name="Spormann A.M."/>
            <person name="Op den Camp H."/>
            <person name="Overmann J."/>
            <person name="Amann R."/>
            <person name="Jetten M.S.M."/>
            <person name="Mascher T."/>
            <person name="Medema M.H."/>
            <person name="Devos D.P."/>
            <person name="Kaster A.-K."/>
            <person name="Ovreas L."/>
            <person name="Rohde M."/>
            <person name="Galperin M.Y."/>
            <person name="Jogler C."/>
        </authorList>
    </citation>
    <scope>NUCLEOTIDE SEQUENCE [LARGE SCALE GENOMIC DNA]</scope>
    <source>
        <strain evidence="20">Pan97</strain>
    </source>
</reference>
<dbReference type="GO" id="GO:0008237">
    <property type="term" value="F:metallopeptidase activity"/>
    <property type="evidence" value="ECO:0007669"/>
    <property type="project" value="UniProtKB-UniRule"/>
</dbReference>
<dbReference type="Proteomes" id="UP000318626">
    <property type="component" value="Chromosome"/>
</dbReference>
<feature type="transmembrane region" description="Helical" evidence="14">
    <location>
        <begin position="12"/>
        <end position="33"/>
    </location>
</feature>
<dbReference type="EMBL" id="CP036289">
    <property type="protein sequence ID" value="QDU74567.1"/>
    <property type="molecule type" value="Genomic_DNA"/>
</dbReference>
<evidence type="ECO:0000259" key="18">
    <source>
        <dbReference type="PROSITE" id="PS51371"/>
    </source>
</evidence>
<comment type="similarity">
    <text evidence="2 14">Belongs to the peptidase M50B family.</text>
</comment>
<evidence type="ECO:0000256" key="1">
    <source>
        <dbReference type="ARBA" id="ARBA00004651"/>
    </source>
</evidence>
<evidence type="ECO:0000256" key="5">
    <source>
        <dbReference type="ARBA" id="ARBA00022692"/>
    </source>
</evidence>
<dbReference type="GO" id="GO:0006508">
    <property type="term" value="P:proteolysis"/>
    <property type="evidence" value="ECO:0007669"/>
    <property type="project" value="UniProtKB-KW"/>
</dbReference>
<dbReference type="Pfam" id="PF00571">
    <property type="entry name" value="CBS"/>
    <property type="match status" value="2"/>
</dbReference>
<evidence type="ECO:0000256" key="11">
    <source>
        <dbReference type="ARBA" id="ARBA00023049"/>
    </source>
</evidence>
<evidence type="ECO:0000256" key="7">
    <source>
        <dbReference type="ARBA" id="ARBA00022737"/>
    </source>
</evidence>
<dbReference type="KEGG" id="bvo:Pan97_15760"/>
<feature type="transmembrane region" description="Helical" evidence="14">
    <location>
        <begin position="45"/>
        <end position="65"/>
    </location>
</feature>
<evidence type="ECO:0000256" key="12">
    <source>
        <dbReference type="ARBA" id="ARBA00023122"/>
    </source>
</evidence>
<name>A0A518C5R5_9BACT</name>
<dbReference type="PANTHER" id="PTHR39188">
    <property type="entry name" value="MEMBRANE-ASSOCIATED ZINC METALLOPROTEASE M50B"/>
    <property type="match status" value="1"/>
</dbReference>
<evidence type="ECO:0000256" key="14">
    <source>
        <dbReference type="PIRNR" id="PIRNR006404"/>
    </source>
</evidence>
<evidence type="ECO:0000256" key="16">
    <source>
        <dbReference type="PIRSR" id="PIRSR006404-2"/>
    </source>
</evidence>
<gene>
    <name evidence="19" type="primary">rip3</name>
    <name evidence="19" type="ORF">Pan97_15760</name>
</gene>
<dbReference type="InterPro" id="IPR008915">
    <property type="entry name" value="Peptidase_M50"/>
</dbReference>
<evidence type="ECO:0000256" key="6">
    <source>
        <dbReference type="ARBA" id="ARBA00022723"/>
    </source>
</evidence>
<dbReference type="PIRSF" id="PIRSF006404">
    <property type="entry name" value="UCP006404_Pept_M50_CBS"/>
    <property type="match status" value="1"/>
</dbReference>
<dbReference type="PROSITE" id="PS51371">
    <property type="entry name" value="CBS"/>
    <property type="match status" value="2"/>
</dbReference>
<keyword evidence="13 14" id="KW-0472">Membrane</keyword>
<keyword evidence="7" id="KW-0677">Repeat</keyword>
<accession>A0A518C5R5</accession>
<keyword evidence="6 14" id="KW-0479">Metal-binding</keyword>
<dbReference type="GO" id="GO:0005886">
    <property type="term" value="C:plasma membrane"/>
    <property type="evidence" value="ECO:0007669"/>
    <property type="project" value="UniProtKB-SubCell"/>
</dbReference>
<keyword evidence="5 14" id="KW-0812">Transmembrane</keyword>
<evidence type="ECO:0000256" key="2">
    <source>
        <dbReference type="ARBA" id="ARBA00007931"/>
    </source>
</evidence>
<feature type="domain" description="CBS" evidence="18">
    <location>
        <begin position="301"/>
        <end position="359"/>
    </location>
</feature>
<dbReference type="AlphaFoldDB" id="A0A518C5R5"/>
<dbReference type="PANTHER" id="PTHR39188:SF3">
    <property type="entry name" value="STAGE IV SPORULATION PROTEIN FB"/>
    <property type="match status" value="1"/>
</dbReference>
<feature type="transmembrane region" description="Helical" evidence="14">
    <location>
        <begin position="193"/>
        <end position="217"/>
    </location>
</feature>
<feature type="binding site" evidence="16">
    <location>
        <position position="63"/>
    </location>
    <ligand>
        <name>Zn(2+)</name>
        <dbReference type="ChEBI" id="CHEBI:29105"/>
        <note>catalytic</note>
    </ligand>
</feature>
<proteinExistence type="inferred from homology"/>
<keyword evidence="3" id="KW-1003">Cell membrane</keyword>
<dbReference type="Gene3D" id="3.10.580.10">
    <property type="entry name" value="CBS-domain"/>
    <property type="match status" value="1"/>
</dbReference>
<evidence type="ECO:0000256" key="9">
    <source>
        <dbReference type="ARBA" id="ARBA00022833"/>
    </source>
</evidence>
<evidence type="ECO:0000256" key="17">
    <source>
        <dbReference type="PROSITE-ProRule" id="PRU00703"/>
    </source>
</evidence>
<dbReference type="SUPFAM" id="SSF54631">
    <property type="entry name" value="CBS-domain pair"/>
    <property type="match status" value="1"/>
</dbReference>
<evidence type="ECO:0000256" key="13">
    <source>
        <dbReference type="ARBA" id="ARBA00023136"/>
    </source>
</evidence>
<organism evidence="19 20">
    <name type="scientific">Bremerella volcania</name>
    <dbReference type="NCBI Taxonomy" id="2527984"/>
    <lineage>
        <taxon>Bacteria</taxon>
        <taxon>Pseudomonadati</taxon>
        <taxon>Planctomycetota</taxon>
        <taxon>Planctomycetia</taxon>
        <taxon>Pirellulales</taxon>
        <taxon>Pirellulaceae</taxon>
        <taxon>Bremerella</taxon>
    </lineage>
</organism>
<feature type="binding site" evidence="16">
    <location>
        <position position="59"/>
    </location>
    <ligand>
        <name>Zn(2+)</name>
        <dbReference type="ChEBI" id="CHEBI:29105"/>
        <note>catalytic</note>
    </ligand>
</feature>
<comment type="cofactor">
    <cofactor evidence="14 16">
        <name>Zn(2+)</name>
        <dbReference type="ChEBI" id="CHEBI:29105"/>
    </cofactor>
    <text evidence="14 16">Binds 1 zinc ion per subunit.</text>
</comment>
<dbReference type="InterPro" id="IPR000644">
    <property type="entry name" value="CBS_dom"/>
</dbReference>
<keyword evidence="20" id="KW-1185">Reference proteome</keyword>
<evidence type="ECO:0000313" key="19">
    <source>
        <dbReference type="EMBL" id="QDU74567.1"/>
    </source>
</evidence>